<sequence length="784" mass="86648">MAKLHSIEDSFFMQDVITRITPRSQIHELYTVRPCVIEEEDEEEEGEQEEEEEEEGEDHVDDSPYDTDDAAPSVNIPRYRGQLVDQSRKRASMPPAITSAKTSIYRTANSIISQRTSISNDQVGIQYRSQFESVPTAKAWEMHSNHFQRRPVSIFSVSSGPRHSKTPSIMQPLIFQRLPREVFACVMQQLEVLHFGKGAQNCTSCYLRDLYNIALTSRSWDKAARAKLYSSVWLPPPDHPETTLYLKSKIPSRLKLLRKTLRERGAVAKLVREIKASEMQQIFLQANYNEGQEILNDLASIVMACPNLERFIGFHTIYNHEFDRLNHALSTRPNLKERAWIVGKPINHGAGKLTQQQAFELYPGPTELFVHQHDVTTKLTTLFLHGNDSGAMDFRSFVATFRKLPSLQHLHVSNFAAADFNDRTLAALPPSLKSLRLEALDGVSDRGLLRLARSPAVAASLVSLALIHLEIVDLVIVIDFLRACKVLKRFAIVQDGSPGASPDVPLFRPVFASPSLRQLHWDILMPGPATDELAVSIAGGAFPALQRLRAPCDYDGRLQDLCRPRGCVVLPEDGYWAGEDDNGAGGGRRSDVPARHRQHRDSMSPHEERGADGPVRHPPSPSSYTSSPMAYTRNLAQARRRAQERIDARVAANRCTTASSAPGSSVGSSSMRSVSSGGAGIEIVVEEDGVVMDRFTFEHMGTHGSPVEYVLEPDVEGSVDAVIGVADLMLGGPARRLGGVGPRGYGGPGIREACTGAVGARVGTGKGWHRARSRVTVLDLMDFF</sequence>
<organism evidence="2 3">
    <name type="scientific">Macrophomina phaseolina</name>
    <dbReference type="NCBI Taxonomy" id="35725"/>
    <lineage>
        <taxon>Eukaryota</taxon>
        <taxon>Fungi</taxon>
        <taxon>Dikarya</taxon>
        <taxon>Ascomycota</taxon>
        <taxon>Pezizomycotina</taxon>
        <taxon>Dothideomycetes</taxon>
        <taxon>Dothideomycetes incertae sedis</taxon>
        <taxon>Botryosphaeriales</taxon>
        <taxon>Botryosphaeriaceae</taxon>
        <taxon>Macrophomina</taxon>
    </lineage>
</organism>
<keyword evidence="3" id="KW-1185">Reference proteome</keyword>
<protein>
    <recommendedName>
        <fullName evidence="4">F-box domain-containing protein</fullName>
    </recommendedName>
</protein>
<dbReference type="Proteomes" id="UP000774617">
    <property type="component" value="Unassembled WGS sequence"/>
</dbReference>
<evidence type="ECO:0000313" key="2">
    <source>
        <dbReference type="EMBL" id="KAH7045861.1"/>
    </source>
</evidence>
<name>A0ABQ8G5W2_9PEZI</name>
<evidence type="ECO:0000313" key="3">
    <source>
        <dbReference type="Proteomes" id="UP000774617"/>
    </source>
</evidence>
<accession>A0ABQ8G5W2</accession>
<evidence type="ECO:0000256" key="1">
    <source>
        <dbReference type="SAM" id="MobiDB-lite"/>
    </source>
</evidence>
<feature type="compositionally biased region" description="Basic and acidic residues" evidence="1">
    <location>
        <begin position="588"/>
        <end position="615"/>
    </location>
</feature>
<proteinExistence type="predicted"/>
<comment type="caution">
    <text evidence="2">The sequence shown here is derived from an EMBL/GenBank/DDBJ whole genome shotgun (WGS) entry which is preliminary data.</text>
</comment>
<feature type="compositionally biased region" description="Low complexity" evidence="1">
    <location>
        <begin position="658"/>
        <end position="676"/>
    </location>
</feature>
<feature type="region of interest" description="Disordered" evidence="1">
    <location>
        <begin position="650"/>
        <end position="677"/>
    </location>
</feature>
<reference evidence="2 3" key="1">
    <citation type="journal article" date="2021" name="Nat. Commun.">
        <title>Genetic determinants of endophytism in the Arabidopsis root mycobiome.</title>
        <authorList>
            <person name="Mesny F."/>
            <person name="Miyauchi S."/>
            <person name="Thiergart T."/>
            <person name="Pickel B."/>
            <person name="Atanasova L."/>
            <person name="Karlsson M."/>
            <person name="Huettel B."/>
            <person name="Barry K.W."/>
            <person name="Haridas S."/>
            <person name="Chen C."/>
            <person name="Bauer D."/>
            <person name="Andreopoulos W."/>
            <person name="Pangilinan J."/>
            <person name="LaButti K."/>
            <person name="Riley R."/>
            <person name="Lipzen A."/>
            <person name="Clum A."/>
            <person name="Drula E."/>
            <person name="Henrissat B."/>
            <person name="Kohler A."/>
            <person name="Grigoriev I.V."/>
            <person name="Martin F.M."/>
            <person name="Hacquard S."/>
        </authorList>
    </citation>
    <scope>NUCLEOTIDE SEQUENCE [LARGE SCALE GENOMIC DNA]</scope>
    <source>
        <strain evidence="2 3">MPI-SDFR-AT-0080</strain>
    </source>
</reference>
<feature type="region of interest" description="Disordered" evidence="1">
    <location>
        <begin position="32"/>
        <end position="74"/>
    </location>
</feature>
<feature type="region of interest" description="Disordered" evidence="1">
    <location>
        <begin position="578"/>
        <end position="629"/>
    </location>
</feature>
<feature type="compositionally biased region" description="Acidic residues" evidence="1">
    <location>
        <begin position="37"/>
        <end position="69"/>
    </location>
</feature>
<dbReference type="InterPro" id="IPR032675">
    <property type="entry name" value="LRR_dom_sf"/>
</dbReference>
<gene>
    <name evidence="2" type="ORF">B0J12DRAFT_729685</name>
</gene>
<evidence type="ECO:0008006" key="4">
    <source>
        <dbReference type="Google" id="ProtNLM"/>
    </source>
</evidence>
<dbReference type="EMBL" id="JAGTJR010000018">
    <property type="protein sequence ID" value="KAH7045861.1"/>
    <property type="molecule type" value="Genomic_DNA"/>
</dbReference>
<dbReference type="SUPFAM" id="SSF52047">
    <property type="entry name" value="RNI-like"/>
    <property type="match status" value="1"/>
</dbReference>
<dbReference type="Gene3D" id="3.80.10.10">
    <property type="entry name" value="Ribonuclease Inhibitor"/>
    <property type="match status" value="1"/>
</dbReference>